<dbReference type="EMBL" id="CAJVQC010072537">
    <property type="protein sequence ID" value="CAG8811563.1"/>
    <property type="molecule type" value="Genomic_DNA"/>
</dbReference>
<evidence type="ECO:0000313" key="1">
    <source>
        <dbReference type="EMBL" id="CAG8811563.1"/>
    </source>
</evidence>
<sequence>KDNICSLFDKELCDVINIFDEDAFGKFFNNLEASINMTINSLDKWM</sequence>
<proteinExistence type="predicted"/>
<feature type="non-terminal residue" evidence="1">
    <location>
        <position position="1"/>
    </location>
</feature>
<gene>
    <name evidence="1" type="ORF">RPERSI_LOCUS23336</name>
</gene>
<evidence type="ECO:0000313" key="2">
    <source>
        <dbReference type="Proteomes" id="UP000789920"/>
    </source>
</evidence>
<feature type="non-terminal residue" evidence="1">
    <location>
        <position position="46"/>
    </location>
</feature>
<comment type="caution">
    <text evidence="1">The sequence shown here is derived from an EMBL/GenBank/DDBJ whole genome shotgun (WGS) entry which is preliminary data.</text>
</comment>
<protein>
    <submittedName>
        <fullName evidence="1">21877_t:CDS:1</fullName>
    </submittedName>
</protein>
<dbReference type="Proteomes" id="UP000789920">
    <property type="component" value="Unassembled WGS sequence"/>
</dbReference>
<accession>A0ACA9RW22</accession>
<name>A0ACA9RW22_9GLOM</name>
<keyword evidence="2" id="KW-1185">Reference proteome</keyword>
<reference evidence="1" key="1">
    <citation type="submission" date="2021-06" db="EMBL/GenBank/DDBJ databases">
        <authorList>
            <person name="Kallberg Y."/>
            <person name="Tangrot J."/>
            <person name="Rosling A."/>
        </authorList>
    </citation>
    <scope>NUCLEOTIDE SEQUENCE</scope>
    <source>
        <strain evidence="1">MA461A</strain>
    </source>
</reference>
<organism evidence="1 2">
    <name type="scientific">Racocetra persica</name>
    <dbReference type="NCBI Taxonomy" id="160502"/>
    <lineage>
        <taxon>Eukaryota</taxon>
        <taxon>Fungi</taxon>
        <taxon>Fungi incertae sedis</taxon>
        <taxon>Mucoromycota</taxon>
        <taxon>Glomeromycotina</taxon>
        <taxon>Glomeromycetes</taxon>
        <taxon>Diversisporales</taxon>
        <taxon>Gigasporaceae</taxon>
        <taxon>Racocetra</taxon>
    </lineage>
</organism>